<dbReference type="AlphaFoldDB" id="A0A3N6PUV5"/>
<comment type="caution">
    <text evidence="1">The sequence shown here is derived from an EMBL/GenBank/DDBJ whole genome shotgun (WGS) entry which is preliminary data.</text>
</comment>
<dbReference type="OrthoDB" id="5933722at2"/>
<protein>
    <submittedName>
        <fullName evidence="1">Uncharacterized protein</fullName>
    </submittedName>
</protein>
<keyword evidence="2" id="KW-1185">Reference proteome</keyword>
<organism evidence="1 2">
    <name type="scientific">Okeania hirsuta</name>
    <dbReference type="NCBI Taxonomy" id="1458930"/>
    <lineage>
        <taxon>Bacteria</taxon>
        <taxon>Bacillati</taxon>
        <taxon>Cyanobacteriota</taxon>
        <taxon>Cyanophyceae</taxon>
        <taxon>Oscillatoriophycideae</taxon>
        <taxon>Oscillatoriales</taxon>
        <taxon>Microcoleaceae</taxon>
        <taxon>Okeania</taxon>
    </lineage>
</organism>
<accession>A0A3N6PUV5</accession>
<reference evidence="1 2" key="1">
    <citation type="journal article" date="2018" name="ACS Chem. Biol.">
        <title>Ketoreductase domain dysfunction expands chemodiversity: malyngamide biosynthesis in the cyanobacterium Okeania hirsuta.</title>
        <authorList>
            <person name="Moss N.A."/>
            <person name="Leao T."/>
            <person name="Rankin M."/>
            <person name="McCullough T.M."/>
            <person name="Qu P."/>
            <person name="Korobeynikov A."/>
            <person name="Smith J.L."/>
            <person name="Gerwick L."/>
            <person name="Gerwick W.H."/>
        </authorList>
    </citation>
    <scope>NUCLEOTIDE SEQUENCE [LARGE SCALE GENOMIC DNA]</scope>
    <source>
        <strain evidence="1 2">PAB10Feb10-1</strain>
    </source>
</reference>
<dbReference type="RefSeq" id="WP_124155758.1">
    <property type="nucleotide sequence ID" value="NZ_CAWOLW010000369.1"/>
</dbReference>
<evidence type="ECO:0000313" key="1">
    <source>
        <dbReference type="EMBL" id="RQH19903.1"/>
    </source>
</evidence>
<gene>
    <name evidence="1" type="ORF">D5R40_32260</name>
</gene>
<dbReference type="Proteomes" id="UP000269154">
    <property type="component" value="Unassembled WGS sequence"/>
</dbReference>
<proteinExistence type="predicted"/>
<evidence type="ECO:0000313" key="2">
    <source>
        <dbReference type="Proteomes" id="UP000269154"/>
    </source>
</evidence>
<dbReference type="EMBL" id="RCBY01000430">
    <property type="protein sequence ID" value="RQH19903.1"/>
    <property type="molecule type" value="Genomic_DNA"/>
</dbReference>
<name>A0A3N6PUV5_9CYAN</name>
<sequence>MPRHLQPLAPNLVKDFPEVAAAVRLFPNWGNKFLLGASPEKKFHEEDFIRTDPSFFEVFSFPALHGDPTKALEKTDQIILSRSDRNSILPSNR</sequence>